<evidence type="ECO:0000313" key="2">
    <source>
        <dbReference type="Proteomes" id="UP001302368"/>
    </source>
</evidence>
<reference evidence="1 2" key="1">
    <citation type="submission" date="2023-10" db="EMBL/GenBank/DDBJ databases">
        <title>Genome sequencing of the isolated polysaccharide-producing bacterium Kosakonia sacchari KS2022.</title>
        <authorList>
            <person name="Yi X."/>
        </authorList>
    </citation>
    <scope>NUCLEOTIDE SEQUENCE [LARGE SCALE GENOMIC DNA]</scope>
    <source>
        <strain evidence="1 2">KS2022</strain>
    </source>
</reference>
<evidence type="ECO:0000313" key="1">
    <source>
        <dbReference type="EMBL" id="WOZ78499.1"/>
    </source>
</evidence>
<gene>
    <name evidence="1" type="ORF">Q8Y70_05380</name>
</gene>
<dbReference type="RefSeq" id="WP_305735254.1">
    <property type="nucleotide sequence ID" value="NZ_CP137744.1"/>
</dbReference>
<organism evidence="1 2">
    <name type="scientific">Kosakonia sacchari</name>
    <dbReference type="NCBI Taxonomy" id="1158459"/>
    <lineage>
        <taxon>Bacteria</taxon>
        <taxon>Pseudomonadati</taxon>
        <taxon>Pseudomonadota</taxon>
        <taxon>Gammaproteobacteria</taxon>
        <taxon>Enterobacterales</taxon>
        <taxon>Enterobacteriaceae</taxon>
        <taxon>Kosakonia</taxon>
    </lineage>
</organism>
<dbReference type="Proteomes" id="UP001302368">
    <property type="component" value="Chromosome"/>
</dbReference>
<keyword evidence="2" id="KW-1185">Reference proteome</keyword>
<dbReference type="EMBL" id="CP137744">
    <property type="protein sequence ID" value="WOZ78499.1"/>
    <property type="molecule type" value="Genomic_DNA"/>
</dbReference>
<proteinExistence type="predicted"/>
<name>A0ABZ0MSP6_9ENTR</name>
<sequence>MTSGWALSEGVEPTDELLDLIKEVSSVSILAGAGQVKQSFLLKKLIICCKLAFVRGLKEYYVFRRKKKHRLILKSES</sequence>
<accession>A0ABZ0MSP6</accession>
<protein>
    <submittedName>
        <fullName evidence="1">Uncharacterized protein</fullName>
    </submittedName>
</protein>